<dbReference type="InterPro" id="IPR027417">
    <property type="entry name" value="P-loop_NTPase"/>
</dbReference>
<protein>
    <submittedName>
        <fullName evidence="3">Pentapeptide repeat-containing protein</fullName>
    </submittedName>
</protein>
<dbReference type="Pfam" id="PF22735">
    <property type="entry name" value="NNH3"/>
    <property type="match status" value="1"/>
</dbReference>
<organism evidence="3 4">
    <name type="scientific">Sphaerospermopsis reniformis</name>
    <dbReference type="NCBI Taxonomy" id="531300"/>
    <lineage>
        <taxon>Bacteria</taxon>
        <taxon>Bacillati</taxon>
        <taxon>Cyanobacteriota</taxon>
        <taxon>Cyanophyceae</taxon>
        <taxon>Nostocales</taxon>
        <taxon>Aphanizomenonaceae</taxon>
        <taxon>Sphaerospermopsis</taxon>
    </lineage>
</organism>
<dbReference type="SUPFAM" id="SSF52540">
    <property type="entry name" value="P-loop containing nucleoside triphosphate hydrolases"/>
    <property type="match status" value="1"/>
</dbReference>
<dbReference type="Gene3D" id="3.40.50.300">
    <property type="entry name" value="P-loop containing nucleotide triphosphate hydrolases"/>
    <property type="match status" value="1"/>
</dbReference>
<dbReference type="InterPro" id="IPR001646">
    <property type="entry name" value="5peptide_repeat"/>
</dbReference>
<dbReference type="Gene3D" id="2.160.20.80">
    <property type="entry name" value="E3 ubiquitin-protein ligase SopA"/>
    <property type="match status" value="3"/>
</dbReference>
<name>A0A480A221_9CYAN</name>
<dbReference type="Pfam" id="PF00805">
    <property type="entry name" value="Pentapeptide"/>
    <property type="match status" value="5"/>
</dbReference>
<dbReference type="EMBL" id="BJCE01000207">
    <property type="protein sequence ID" value="GCL39090.1"/>
    <property type="molecule type" value="Genomic_DNA"/>
</dbReference>
<evidence type="ECO:0000256" key="1">
    <source>
        <dbReference type="ARBA" id="ARBA00022737"/>
    </source>
</evidence>
<keyword evidence="1" id="KW-0677">Repeat</keyword>
<feature type="domain" description="NACHT N-terminal Helical" evidence="2">
    <location>
        <begin position="34"/>
        <end position="234"/>
    </location>
</feature>
<keyword evidence="4" id="KW-1185">Reference proteome</keyword>
<comment type="caution">
    <text evidence="3">The sequence shown here is derived from an EMBL/GenBank/DDBJ whole genome shotgun (WGS) entry which is preliminary data.</text>
</comment>
<dbReference type="SUPFAM" id="SSF141571">
    <property type="entry name" value="Pentapeptide repeat-like"/>
    <property type="match status" value="2"/>
</dbReference>
<dbReference type="PANTHER" id="PTHR47485">
    <property type="entry name" value="THYLAKOID LUMENAL 17.4 KDA PROTEIN, CHLOROPLASTIC"/>
    <property type="match status" value="1"/>
</dbReference>
<dbReference type="InterPro" id="IPR054568">
    <property type="entry name" value="NNH3"/>
</dbReference>
<proteinExistence type="predicted"/>
<evidence type="ECO:0000313" key="4">
    <source>
        <dbReference type="Proteomes" id="UP000300142"/>
    </source>
</evidence>
<dbReference type="Proteomes" id="UP000300142">
    <property type="component" value="Unassembled WGS sequence"/>
</dbReference>
<evidence type="ECO:0000313" key="3">
    <source>
        <dbReference type="EMBL" id="GCL39090.1"/>
    </source>
</evidence>
<reference evidence="4" key="1">
    <citation type="submission" date="2019-02" db="EMBL/GenBank/DDBJ databases">
        <title>Draft genome sequence of Sphaerospermopsis reniformis NIES-1949.</title>
        <authorList>
            <person name="Yamaguchi H."/>
            <person name="Suzuki S."/>
            <person name="Kawachi M."/>
        </authorList>
    </citation>
    <scope>NUCLEOTIDE SEQUENCE [LARGE SCALE GENOMIC DNA]</scope>
    <source>
        <strain evidence="4">NIES-1949</strain>
    </source>
</reference>
<accession>A0A480A221</accession>
<dbReference type="AlphaFoldDB" id="A0A480A221"/>
<gene>
    <name evidence="3" type="ORF">SR1949_42120</name>
</gene>
<dbReference type="PANTHER" id="PTHR47485:SF1">
    <property type="entry name" value="THYLAKOID LUMENAL 17.4 KDA PROTEIN, CHLOROPLASTIC"/>
    <property type="match status" value="1"/>
</dbReference>
<sequence>MNNRPGIVLKKPVGLGKKEVSVKWRDASLVTAKVVVKALSGKFDEIPENIIDIVAAFGLAQEPGEIAYVLISSALTQTVIKLLKDNKDLLEDASQNIEDKKFKAIIEGILNQCLGTVETEEITIYQDFFKSPQNFTIVQEFKTPFSQWLQEKFNLDPIDAEIISNRLPIEFLYSLYSESDKHSDKYAKLKIAFSDNAFSEAVEKQIKQETSWRRYSAWLQKQVEERMFLEAFGLKQVYVPLRAYYEQEIESDHDIDTHNRRYQSTDNKIKRYVVNLQDELQSWLNQANKDDAIRVISGGPGSGKSSFTKMWAAKLAEIENIRVLFIPLHLFNPQDDLVDAIGKFIESMRDIPLPANPLKLENSVERLLIIFDGLDELAMQGKMAEEVAHRFISEVRIQVNKFNYSENRLMVLISGREIVVQKNQSEFLQQKQIFHILSYFINKREIKHRQFIDDNKLLEEDQRHIWWKSYGDAKNSGYSKLPDGLDRGILREITAQPLLNYLVALSYDRDAVKFTENSNLNEIYADLITKVYQRVWANNQNPQIHGVKEQDFVRILESIAIAAWHGGDIRVTTLSEIEKYCDHEIIDRILNIFNQDKRASFTRLLTAFYFRQHGVKNREETFEFTHKSFGEYLAAKGIVRQLKLTQEQLQRNQEDSDVGWDKKQALEKWAEICGLTAMDEYIFDFLVNEILLQQNKNNADVGAWQQMMCNLISYMLKYGMPMEKLSISTFQEANRQARNAEEALLAVLNACARVTQKLSQIKWPSLDSKGENIQENKHPDFGNWISRLRGQRVNYDDVFCLNCLSFLDLQNTILTFQDFSLANLQETNLQEVNIRETNLTGAKLQGAKLQGAKLQGANLQGANLQLAYLREANLQGANLQDTKLQRANLQVTNLQGANLQNADIQGAKLQGTNLQGANLQRASLQSMNFKSINLQGTNLQETNLQGANLQAVNLPGSNLQGANLQGANLQGANLQGVNLQGANLQGTNFQDANLQGTNFQDANLQGANLEGTNFQDANLQRTNLQRANLRRTNLQRANLQRANLQDTKLQRAYLQGANLQGADVTGTIFEGKDLTALT</sequence>
<evidence type="ECO:0000259" key="2">
    <source>
        <dbReference type="Pfam" id="PF22735"/>
    </source>
</evidence>
<dbReference type="RefSeq" id="WP_137668788.1">
    <property type="nucleotide sequence ID" value="NZ_BJCE01000207.1"/>
</dbReference>